<dbReference type="Proteomes" id="UP001595872">
    <property type="component" value="Unassembled WGS sequence"/>
</dbReference>
<sequence>MIYEHPLAYLLGIEGTALLRAFTGHGDRDFVEARLAEIRRLLDDPSLADAAVRVERADTVTGYGVWAPTYDDPDNAAFAIDEPVVTGILDALPPGDALDAACGTGRYARLLSARGHRVTGVDSSPAMLAEARRAVPDADFRTGSLDALPVPDASADVVTCALSLTHVPSPAPPLREFARVLRPGGHLIIADVHPDAVARGSVPTVRLDGRPARVTTHHHLVGDYLRAALDAGLHLRRCEEPVPPPPPTVPDAADGPGPWDVWPWSLAAMIPEAALAASAGVPSMLIWHFQAPTAPAGTAR</sequence>
<dbReference type="CDD" id="cd02440">
    <property type="entry name" value="AdoMet_MTases"/>
    <property type="match status" value="1"/>
</dbReference>
<dbReference type="RefSeq" id="WP_378261426.1">
    <property type="nucleotide sequence ID" value="NZ_JBHSIT010000010.1"/>
</dbReference>
<dbReference type="PANTHER" id="PTHR42912:SF93">
    <property type="entry name" value="N6-ADENOSINE-METHYLTRANSFERASE TMT1A"/>
    <property type="match status" value="1"/>
</dbReference>
<name>A0ABV9U9D3_9ACTN</name>
<evidence type="ECO:0000259" key="1">
    <source>
        <dbReference type="Pfam" id="PF08241"/>
    </source>
</evidence>
<dbReference type="GO" id="GO:0032259">
    <property type="term" value="P:methylation"/>
    <property type="evidence" value="ECO:0007669"/>
    <property type="project" value="UniProtKB-KW"/>
</dbReference>
<protein>
    <submittedName>
        <fullName evidence="2">Class I SAM-dependent methyltransferase</fullName>
        <ecNumber evidence="2">2.1.1.-</ecNumber>
    </submittedName>
</protein>
<dbReference type="Gene3D" id="3.40.50.150">
    <property type="entry name" value="Vaccinia Virus protein VP39"/>
    <property type="match status" value="1"/>
</dbReference>
<reference evidence="3" key="1">
    <citation type="journal article" date="2019" name="Int. J. Syst. Evol. Microbiol.">
        <title>The Global Catalogue of Microorganisms (GCM) 10K type strain sequencing project: providing services to taxonomists for standard genome sequencing and annotation.</title>
        <authorList>
            <consortium name="The Broad Institute Genomics Platform"/>
            <consortium name="The Broad Institute Genome Sequencing Center for Infectious Disease"/>
            <person name="Wu L."/>
            <person name="Ma J."/>
        </authorList>
    </citation>
    <scope>NUCLEOTIDE SEQUENCE [LARGE SCALE GENOMIC DNA]</scope>
    <source>
        <strain evidence="3">KLKA75</strain>
    </source>
</reference>
<dbReference type="GO" id="GO:0008168">
    <property type="term" value="F:methyltransferase activity"/>
    <property type="evidence" value="ECO:0007669"/>
    <property type="project" value="UniProtKB-KW"/>
</dbReference>
<keyword evidence="2" id="KW-0808">Transferase</keyword>
<feature type="domain" description="Methyltransferase type 11" evidence="1">
    <location>
        <begin position="98"/>
        <end position="189"/>
    </location>
</feature>
<comment type="caution">
    <text evidence="2">The sequence shown here is derived from an EMBL/GenBank/DDBJ whole genome shotgun (WGS) entry which is preliminary data.</text>
</comment>
<dbReference type="Pfam" id="PF08241">
    <property type="entry name" value="Methyltransf_11"/>
    <property type="match status" value="1"/>
</dbReference>
<dbReference type="SUPFAM" id="SSF53335">
    <property type="entry name" value="S-adenosyl-L-methionine-dependent methyltransferases"/>
    <property type="match status" value="1"/>
</dbReference>
<dbReference type="PANTHER" id="PTHR42912">
    <property type="entry name" value="METHYLTRANSFERASE"/>
    <property type="match status" value="1"/>
</dbReference>
<dbReference type="InterPro" id="IPR029063">
    <property type="entry name" value="SAM-dependent_MTases_sf"/>
</dbReference>
<dbReference type="InterPro" id="IPR050508">
    <property type="entry name" value="Methyltransf_Superfamily"/>
</dbReference>
<dbReference type="EMBL" id="JBHSIT010000010">
    <property type="protein sequence ID" value="MFC4911980.1"/>
    <property type="molecule type" value="Genomic_DNA"/>
</dbReference>
<evidence type="ECO:0000313" key="3">
    <source>
        <dbReference type="Proteomes" id="UP001595872"/>
    </source>
</evidence>
<keyword evidence="2" id="KW-0489">Methyltransferase</keyword>
<organism evidence="2 3">
    <name type="scientific">Actinomadura gamaensis</name>
    <dbReference type="NCBI Taxonomy" id="1763541"/>
    <lineage>
        <taxon>Bacteria</taxon>
        <taxon>Bacillati</taxon>
        <taxon>Actinomycetota</taxon>
        <taxon>Actinomycetes</taxon>
        <taxon>Streptosporangiales</taxon>
        <taxon>Thermomonosporaceae</taxon>
        <taxon>Actinomadura</taxon>
    </lineage>
</organism>
<evidence type="ECO:0000313" key="2">
    <source>
        <dbReference type="EMBL" id="MFC4911980.1"/>
    </source>
</evidence>
<gene>
    <name evidence="2" type="ORF">ACFPCY_32070</name>
</gene>
<dbReference type="EC" id="2.1.1.-" evidence="2"/>
<dbReference type="InterPro" id="IPR013216">
    <property type="entry name" value="Methyltransf_11"/>
</dbReference>
<accession>A0ABV9U9D3</accession>
<proteinExistence type="predicted"/>
<keyword evidence="3" id="KW-1185">Reference proteome</keyword>